<dbReference type="InterPro" id="IPR032870">
    <property type="entry name" value="ALKBH7-like"/>
</dbReference>
<dbReference type="SUPFAM" id="SSF51197">
    <property type="entry name" value="Clavaminate synthase-like"/>
    <property type="match status" value="1"/>
</dbReference>
<feature type="domain" description="Alpha-ketoglutarate-dependent dioxygenase AlkB-like" evidence="1">
    <location>
        <begin position="136"/>
        <end position="261"/>
    </location>
</feature>
<dbReference type="GO" id="GO:0006974">
    <property type="term" value="P:DNA damage response"/>
    <property type="evidence" value="ECO:0007669"/>
    <property type="project" value="InterPro"/>
</dbReference>
<dbReference type="GO" id="GO:0016706">
    <property type="term" value="F:2-oxoglutarate-dependent dioxygenase activity"/>
    <property type="evidence" value="ECO:0007669"/>
    <property type="project" value="TreeGrafter"/>
</dbReference>
<dbReference type="InterPro" id="IPR027450">
    <property type="entry name" value="AlkB-like"/>
</dbReference>
<sequence>MVMTLRALIRCAPSKCLQIGTFWRPSCTRVRLAGHFARGSVQKRTHCARYFTSTDLPQHIAPFFTFWPSYFSGDEQRLLLSAALQRLDSMDSVKMRRRRAKHQSPLDETGDIQGIFAPDNMYDFHEGHFDNVIHYYREMHLTSWPTELFPPLSAVLERLYSLCPGTDTQTHLLHLSSHGEILPHIDNVSASGTWILGVSLGDERTLRVSGVDDKRQEFELSLPSGSVYLQKDQLRYTFEHSISSRASVHPTGNQRLSIMVRDRPQQQPVPP</sequence>
<dbReference type="InterPro" id="IPR037151">
    <property type="entry name" value="AlkB-like_sf"/>
</dbReference>
<protein>
    <recommendedName>
        <fullName evidence="1">Alpha-ketoglutarate-dependent dioxygenase AlkB-like domain-containing protein</fullName>
    </recommendedName>
</protein>
<comment type="caution">
    <text evidence="2">The sequence shown here is derived from an EMBL/GenBank/DDBJ whole genome shotgun (WGS) entry which is preliminary data.</text>
</comment>
<dbReference type="Pfam" id="PF13532">
    <property type="entry name" value="2OG-FeII_Oxy_2"/>
    <property type="match status" value="1"/>
</dbReference>
<evidence type="ECO:0000259" key="1">
    <source>
        <dbReference type="Pfam" id="PF13532"/>
    </source>
</evidence>
<dbReference type="STRING" id="71717.A0A4Y7TP02"/>
<dbReference type="Proteomes" id="UP000298030">
    <property type="component" value="Unassembled WGS sequence"/>
</dbReference>
<dbReference type="AlphaFoldDB" id="A0A4Y7TP02"/>
<reference evidence="2 3" key="1">
    <citation type="journal article" date="2019" name="Nat. Ecol. Evol.">
        <title>Megaphylogeny resolves global patterns of mushroom evolution.</title>
        <authorList>
            <person name="Varga T."/>
            <person name="Krizsan K."/>
            <person name="Foldi C."/>
            <person name="Dima B."/>
            <person name="Sanchez-Garcia M."/>
            <person name="Sanchez-Ramirez S."/>
            <person name="Szollosi G.J."/>
            <person name="Szarkandi J.G."/>
            <person name="Papp V."/>
            <person name="Albert L."/>
            <person name="Andreopoulos W."/>
            <person name="Angelini C."/>
            <person name="Antonin V."/>
            <person name="Barry K.W."/>
            <person name="Bougher N.L."/>
            <person name="Buchanan P."/>
            <person name="Buyck B."/>
            <person name="Bense V."/>
            <person name="Catcheside P."/>
            <person name="Chovatia M."/>
            <person name="Cooper J."/>
            <person name="Damon W."/>
            <person name="Desjardin D."/>
            <person name="Finy P."/>
            <person name="Geml J."/>
            <person name="Haridas S."/>
            <person name="Hughes K."/>
            <person name="Justo A."/>
            <person name="Karasinski D."/>
            <person name="Kautmanova I."/>
            <person name="Kiss B."/>
            <person name="Kocsube S."/>
            <person name="Kotiranta H."/>
            <person name="LaButti K.M."/>
            <person name="Lechner B.E."/>
            <person name="Liimatainen K."/>
            <person name="Lipzen A."/>
            <person name="Lukacs Z."/>
            <person name="Mihaltcheva S."/>
            <person name="Morgado L.N."/>
            <person name="Niskanen T."/>
            <person name="Noordeloos M.E."/>
            <person name="Ohm R.A."/>
            <person name="Ortiz-Santana B."/>
            <person name="Ovrebo C."/>
            <person name="Racz N."/>
            <person name="Riley R."/>
            <person name="Savchenko A."/>
            <person name="Shiryaev A."/>
            <person name="Soop K."/>
            <person name="Spirin V."/>
            <person name="Szebenyi C."/>
            <person name="Tomsovsky M."/>
            <person name="Tulloss R.E."/>
            <person name="Uehling J."/>
            <person name="Grigoriev I.V."/>
            <person name="Vagvolgyi C."/>
            <person name="Papp T."/>
            <person name="Martin F.M."/>
            <person name="Miettinen O."/>
            <person name="Hibbett D.S."/>
            <person name="Nagy L.G."/>
        </authorList>
    </citation>
    <scope>NUCLEOTIDE SEQUENCE [LARGE SCALE GENOMIC DNA]</scope>
    <source>
        <strain evidence="2 3">FP101781</strain>
    </source>
</reference>
<dbReference type="GO" id="GO:0006631">
    <property type="term" value="P:fatty acid metabolic process"/>
    <property type="evidence" value="ECO:0007669"/>
    <property type="project" value="TreeGrafter"/>
</dbReference>
<proteinExistence type="predicted"/>
<keyword evidence="3" id="KW-1185">Reference proteome</keyword>
<dbReference type="EMBL" id="QPFP01000006">
    <property type="protein sequence ID" value="TEB35943.1"/>
    <property type="molecule type" value="Genomic_DNA"/>
</dbReference>
<evidence type="ECO:0000313" key="2">
    <source>
        <dbReference type="EMBL" id="TEB35943.1"/>
    </source>
</evidence>
<evidence type="ECO:0000313" key="3">
    <source>
        <dbReference type="Proteomes" id="UP000298030"/>
    </source>
</evidence>
<dbReference type="PANTHER" id="PTHR21052:SF0">
    <property type="entry name" value="ALPHA-KETOGLUTARATE-DEPENDENT DIOXYGENASE ALKB HOMOLOG 7, MITOCHONDRIAL"/>
    <property type="match status" value="1"/>
</dbReference>
<dbReference type="PANTHER" id="PTHR21052">
    <property type="entry name" value="SPERMATOGENESIS ASSOCIATED 11-RELATED"/>
    <property type="match status" value="1"/>
</dbReference>
<dbReference type="Gene3D" id="2.60.120.590">
    <property type="entry name" value="Alpha-ketoglutarate-dependent dioxygenase AlkB-like"/>
    <property type="match status" value="1"/>
</dbReference>
<dbReference type="GO" id="GO:0005759">
    <property type="term" value="C:mitochondrial matrix"/>
    <property type="evidence" value="ECO:0007669"/>
    <property type="project" value="TreeGrafter"/>
</dbReference>
<accession>A0A4Y7TP02</accession>
<gene>
    <name evidence="2" type="ORF">FA13DRAFT_1727500</name>
</gene>
<name>A0A4Y7TP02_COPMI</name>
<organism evidence="2 3">
    <name type="scientific">Coprinellus micaceus</name>
    <name type="common">Glistening ink-cap mushroom</name>
    <name type="synonym">Coprinus micaceus</name>
    <dbReference type="NCBI Taxonomy" id="71717"/>
    <lineage>
        <taxon>Eukaryota</taxon>
        <taxon>Fungi</taxon>
        <taxon>Dikarya</taxon>
        <taxon>Basidiomycota</taxon>
        <taxon>Agaricomycotina</taxon>
        <taxon>Agaricomycetes</taxon>
        <taxon>Agaricomycetidae</taxon>
        <taxon>Agaricales</taxon>
        <taxon>Agaricineae</taxon>
        <taxon>Psathyrellaceae</taxon>
        <taxon>Coprinellus</taxon>
    </lineage>
</organism>
<dbReference type="OrthoDB" id="28127at2759"/>